<evidence type="ECO:0000313" key="2">
    <source>
        <dbReference type="Proteomes" id="UP000325577"/>
    </source>
</evidence>
<gene>
    <name evidence="1" type="ORF">F0562_021390</name>
</gene>
<evidence type="ECO:0000313" key="1">
    <source>
        <dbReference type="EMBL" id="KAA8543115.1"/>
    </source>
</evidence>
<sequence>MAWSWVALSAQGISGGWRWLDAVATNGDGLRSTERDSEPRTSDESDDRQRFFLFSVAIADNGSEAMWLWL</sequence>
<organism evidence="1 2">
    <name type="scientific">Nyssa sinensis</name>
    <dbReference type="NCBI Taxonomy" id="561372"/>
    <lineage>
        <taxon>Eukaryota</taxon>
        <taxon>Viridiplantae</taxon>
        <taxon>Streptophyta</taxon>
        <taxon>Embryophyta</taxon>
        <taxon>Tracheophyta</taxon>
        <taxon>Spermatophyta</taxon>
        <taxon>Magnoliopsida</taxon>
        <taxon>eudicotyledons</taxon>
        <taxon>Gunneridae</taxon>
        <taxon>Pentapetalae</taxon>
        <taxon>asterids</taxon>
        <taxon>Cornales</taxon>
        <taxon>Nyssaceae</taxon>
        <taxon>Nyssa</taxon>
    </lineage>
</organism>
<proteinExistence type="predicted"/>
<protein>
    <submittedName>
        <fullName evidence="1">Uncharacterized protein</fullName>
    </submittedName>
</protein>
<reference evidence="1 2" key="1">
    <citation type="submission" date="2019-09" db="EMBL/GenBank/DDBJ databases">
        <title>A chromosome-level genome assembly of the Chinese tupelo Nyssa sinensis.</title>
        <authorList>
            <person name="Yang X."/>
            <person name="Kang M."/>
            <person name="Yang Y."/>
            <person name="Xiong H."/>
            <person name="Wang M."/>
            <person name="Zhang Z."/>
            <person name="Wang Z."/>
            <person name="Wu H."/>
            <person name="Ma T."/>
            <person name="Liu J."/>
            <person name="Xi Z."/>
        </authorList>
    </citation>
    <scope>NUCLEOTIDE SEQUENCE [LARGE SCALE GENOMIC DNA]</scope>
    <source>
        <strain evidence="1">J267</strain>
        <tissue evidence="1">Leaf</tissue>
    </source>
</reference>
<accession>A0A5J5BJ14</accession>
<dbReference type="EMBL" id="CM018034">
    <property type="protein sequence ID" value="KAA8543115.1"/>
    <property type="molecule type" value="Genomic_DNA"/>
</dbReference>
<dbReference type="Proteomes" id="UP000325577">
    <property type="component" value="Linkage Group LG11"/>
</dbReference>
<name>A0A5J5BJ14_9ASTE</name>
<dbReference type="AlphaFoldDB" id="A0A5J5BJ14"/>
<keyword evidence="2" id="KW-1185">Reference proteome</keyword>